<dbReference type="AlphaFoldDB" id="A0AAD2K3U8"/>
<reference evidence="2" key="1">
    <citation type="submission" date="2023-11" db="EMBL/GenBank/DDBJ databases">
        <authorList>
            <person name="De Vega J J."/>
            <person name="De Vega J J."/>
        </authorList>
    </citation>
    <scope>NUCLEOTIDE SEQUENCE</scope>
</reference>
<evidence type="ECO:0000313" key="2">
    <source>
        <dbReference type="EMBL" id="CAK5277434.1"/>
    </source>
</evidence>
<feature type="compositionally biased region" description="Low complexity" evidence="1">
    <location>
        <begin position="731"/>
        <end position="746"/>
    </location>
</feature>
<comment type="caution">
    <text evidence="2">The sequence shown here is derived from an EMBL/GenBank/DDBJ whole genome shotgun (WGS) entry which is preliminary data.</text>
</comment>
<name>A0AAD2K3U8_9AGAR</name>
<dbReference type="InterPro" id="IPR016024">
    <property type="entry name" value="ARM-type_fold"/>
</dbReference>
<evidence type="ECO:0000313" key="3">
    <source>
        <dbReference type="Proteomes" id="UP001295794"/>
    </source>
</evidence>
<gene>
    <name evidence="2" type="ORF">MYCIT1_LOCUS26449</name>
</gene>
<dbReference type="EMBL" id="CAVNYO010000419">
    <property type="protein sequence ID" value="CAK5277434.1"/>
    <property type="molecule type" value="Genomic_DNA"/>
</dbReference>
<proteinExistence type="predicted"/>
<dbReference type="PANTHER" id="PTHR10957">
    <property type="entry name" value="RAP1 GTPASE-GDP DISSOCIATION STIMULATOR 1"/>
    <property type="match status" value="1"/>
</dbReference>
<dbReference type="InterPro" id="IPR040144">
    <property type="entry name" value="RAP1GDS1"/>
</dbReference>
<feature type="region of interest" description="Disordered" evidence="1">
    <location>
        <begin position="730"/>
        <end position="757"/>
    </location>
</feature>
<dbReference type="InterPro" id="IPR011989">
    <property type="entry name" value="ARM-like"/>
</dbReference>
<organism evidence="2 3">
    <name type="scientific">Mycena citricolor</name>
    <dbReference type="NCBI Taxonomy" id="2018698"/>
    <lineage>
        <taxon>Eukaryota</taxon>
        <taxon>Fungi</taxon>
        <taxon>Dikarya</taxon>
        <taxon>Basidiomycota</taxon>
        <taxon>Agaricomycotina</taxon>
        <taxon>Agaricomycetes</taxon>
        <taxon>Agaricomycetidae</taxon>
        <taxon>Agaricales</taxon>
        <taxon>Marasmiineae</taxon>
        <taxon>Mycenaceae</taxon>
        <taxon>Mycena</taxon>
    </lineage>
</organism>
<dbReference type="Proteomes" id="UP001295794">
    <property type="component" value="Unassembled WGS sequence"/>
</dbReference>
<evidence type="ECO:0000256" key="1">
    <source>
        <dbReference type="SAM" id="MobiDB-lite"/>
    </source>
</evidence>
<dbReference type="SUPFAM" id="SSF48371">
    <property type="entry name" value="ARM repeat"/>
    <property type="match status" value="1"/>
</dbReference>
<protein>
    <submittedName>
        <fullName evidence="2">Uncharacterized protein</fullName>
    </submittedName>
</protein>
<dbReference type="GO" id="GO:0005085">
    <property type="term" value="F:guanyl-nucleotide exchange factor activity"/>
    <property type="evidence" value="ECO:0007669"/>
    <property type="project" value="InterPro"/>
</dbReference>
<dbReference type="Gene3D" id="1.25.10.10">
    <property type="entry name" value="Leucine-rich Repeat Variant"/>
    <property type="match status" value="2"/>
</dbReference>
<accession>A0AAD2K3U8</accession>
<keyword evidence="3" id="KW-1185">Reference proteome</keyword>
<sequence length="841" mass="91167">MIESISSKDGVSTAIKCIRSSTQSCTHSLRTTTLARGFDLQEPSVRQSMSDSAVDLLSVGKHLVTLGQEHPRSIAWHEVENTAQALANGLRVRDGPVDYHTPLGRTSLPQILAALIAAALEGSSIPTLLRIPPLFELLRVSANLCIDHDENRGLLLEAGIPQAVVSLLEGYAETIPEEKTSQPLPLTIPHLKVVRTAIGVLLNVSLNYDPVKSRLRSLEAGMTILKLAHAIYPPAAWLSAKPVNDEEISLGDQEVSWSLRSGVSSWAWKTVIDLKETKDESLQILNHDVLSLLTPVLASFCAPHTQASSVFDPHSEMFETLLETDFDVLEESCVLIESLSLDIEDVRLSLGRGFVFHSEHGGVPCLSTILDFIEFGDYPPIWQQAFPEADRKKRERVFDNCKAALIKVVVEVTGEERNEDVLWGESAEQPGGEFVCRMVSWLKRYVADMDQRTGRTPDPATPFGHRDDIAICASLSLGNLARREKNSLILLSPPHSLAHVLTSRHLLSSSTDIKVKHGVIGLLRHLAVSCAQSPAIQDALANAHVIEHVSRSGVWDEKIDEMSDVVQVSAIGIVKHMCNANVENTFALALPGEDVSQPTGLSLIMALVKRTRSIPVKSEGTRVLVNVIKSLWSNDPSATPVEAAATAALQGIDTPAAIQANQRKRHESMQAVLSSDNAYALASLITRSAKYPLLVNEGIVALSLMSTVASGAPLALTAIFTLDIQPPPEIPSASSSELTSGSDLSSPVVATPTGRGRIPSPRNALDMLIAVLRNVDNPVNFPAEVRVNVCSLFAQITKNAAGPELDRVKTLVRPVIEQVSETLPRDGILTKSMKRLSDLWA</sequence>